<organism evidence="2 3">
    <name type="scientific">Stephania cephalantha</name>
    <dbReference type="NCBI Taxonomy" id="152367"/>
    <lineage>
        <taxon>Eukaryota</taxon>
        <taxon>Viridiplantae</taxon>
        <taxon>Streptophyta</taxon>
        <taxon>Embryophyta</taxon>
        <taxon>Tracheophyta</taxon>
        <taxon>Spermatophyta</taxon>
        <taxon>Magnoliopsida</taxon>
        <taxon>Ranunculales</taxon>
        <taxon>Menispermaceae</taxon>
        <taxon>Menispermoideae</taxon>
        <taxon>Cissampelideae</taxon>
        <taxon>Stephania</taxon>
    </lineage>
</organism>
<dbReference type="EMBL" id="JBBNAG010000001">
    <property type="protein sequence ID" value="KAK9166715.1"/>
    <property type="molecule type" value="Genomic_DNA"/>
</dbReference>
<evidence type="ECO:0000313" key="2">
    <source>
        <dbReference type="EMBL" id="KAK9166715.1"/>
    </source>
</evidence>
<gene>
    <name evidence="2" type="ORF">Scep_001906</name>
</gene>
<evidence type="ECO:0000313" key="3">
    <source>
        <dbReference type="Proteomes" id="UP001419268"/>
    </source>
</evidence>
<keyword evidence="3" id="KW-1185">Reference proteome</keyword>
<dbReference type="Proteomes" id="UP001419268">
    <property type="component" value="Unassembled WGS sequence"/>
</dbReference>
<feature type="region of interest" description="Disordered" evidence="1">
    <location>
        <begin position="142"/>
        <end position="170"/>
    </location>
</feature>
<accession>A0AAP0LA11</accession>
<protein>
    <submittedName>
        <fullName evidence="2">Uncharacterized protein</fullName>
    </submittedName>
</protein>
<proteinExistence type="predicted"/>
<name>A0AAP0LA11_9MAGN</name>
<sequence length="170" mass="19711">MRAAYYANACVRYSALMYELCALGVRPNFATNEAWNRYREYWANADFKVRSEKASQNKKSEKDGPGTGYSKHTDGLRSFQTYGDILALDKDDVEVLRRREEYTQATQNQPIDEQIYYDAACSEAHEVRGFRAELVGNVHGLQTHSLERRQEDDDRDIQDWVDEEHLGDES</sequence>
<feature type="compositionally biased region" description="Basic and acidic residues" evidence="1">
    <location>
        <begin position="53"/>
        <end position="64"/>
    </location>
</feature>
<feature type="compositionally biased region" description="Acidic residues" evidence="1">
    <location>
        <begin position="153"/>
        <end position="162"/>
    </location>
</feature>
<dbReference type="AlphaFoldDB" id="A0AAP0LA11"/>
<reference evidence="2 3" key="1">
    <citation type="submission" date="2024-01" db="EMBL/GenBank/DDBJ databases">
        <title>Genome assemblies of Stephania.</title>
        <authorList>
            <person name="Yang L."/>
        </authorList>
    </citation>
    <scope>NUCLEOTIDE SEQUENCE [LARGE SCALE GENOMIC DNA]</scope>
    <source>
        <strain evidence="2">JXDWG</strain>
        <tissue evidence="2">Leaf</tissue>
    </source>
</reference>
<evidence type="ECO:0000256" key="1">
    <source>
        <dbReference type="SAM" id="MobiDB-lite"/>
    </source>
</evidence>
<comment type="caution">
    <text evidence="2">The sequence shown here is derived from an EMBL/GenBank/DDBJ whole genome shotgun (WGS) entry which is preliminary data.</text>
</comment>
<feature type="region of interest" description="Disordered" evidence="1">
    <location>
        <begin position="53"/>
        <end position="75"/>
    </location>
</feature>